<dbReference type="RefSeq" id="WP_106701881.1">
    <property type="nucleotide sequence ID" value="NZ_CP027666.1"/>
</dbReference>
<dbReference type="KEGG" id="otk:C6570_02905"/>
<gene>
    <name evidence="1" type="ORF">C6570_02905</name>
</gene>
<dbReference type="AlphaFoldDB" id="A0A2S0MBZ9"/>
<dbReference type="EMBL" id="CP027666">
    <property type="protein sequence ID" value="AVO33321.1"/>
    <property type="molecule type" value="Genomic_DNA"/>
</dbReference>
<name>A0A2S0MBZ9_9BURK</name>
<evidence type="ECO:0000313" key="1">
    <source>
        <dbReference type="EMBL" id="AVO33321.1"/>
    </source>
</evidence>
<keyword evidence="2" id="KW-1185">Reference proteome</keyword>
<protein>
    <submittedName>
        <fullName evidence="1">Uncharacterized protein</fullName>
    </submittedName>
</protein>
<organism evidence="1 2">
    <name type="scientific">Ottowia oryzae</name>
    <dbReference type="NCBI Taxonomy" id="2109914"/>
    <lineage>
        <taxon>Bacteria</taxon>
        <taxon>Pseudomonadati</taxon>
        <taxon>Pseudomonadota</taxon>
        <taxon>Betaproteobacteria</taxon>
        <taxon>Burkholderiales</taxon>
        <taxon>Comamonadaceae</taxon>
        <taxon>Ottowia</taxon>
    </lineage>
</organism>
<dbReference type="Proteomes" id="UP000239709">
    <property type="component" value="Chromosome"/>
</dbReference>
<reference evidence="1 2" key="1">
    <citation type="submission" date="2018-03" db="EMBL/GenBank/DDBJ databases">
        <title>Genome sequencing of Ottowia sp.</title>
        <authorList>
            <person name="Kim S.-J."/>
            <person name="Heo J."/>
            <person name="Kwon S.-W."/>
        </authorList>
    </citation>
    <scope>NUCLEOTIDE SEQUENCE [LARGE SCALE GENOMIC DNA]</scope>
    <source>
        <strain evidence="1 2">KADR8-3</strain>
    </source>
</reference>
<evidence type="ECO:0000313" key="2">
    <source>
        <dbReference type="Proteomes" id="UP000239709"/>
    </source>
</evidence>
<proteinExistence type="predicted"/>
<accession>A0A2S0MBZ9</accession>
<sequence>MPASWSAPVAMPSAHAAPTDAWERALRALAAGMLRLAARHAQRRQQRARRQRVLQARRVRHAQRLAERAVRRELARQVSPRLRRDLGL</sequence>